<reference evidence="10" key="2">
    <citation type="journal article" date="2013" name="Nat. Genet.">
        <title>The draft genomes of soft-shell turtle and green sea turtle yield insights into the development and evolution of the turtle-specific body plan.</title>
        <authorList>
            <person name="Wang Z."/>
            <person name="Pascual-Anaya J."/>
            <person name="Zadissa A."/>
            <person name="Li W."/>
            <person name="Niimura Y."/>
            <person name="Huang Z."/>
            <person name="Li C."/>
            <person name="White S."/>
            <person name="Xiong Z."/>
            <person name="Fang D."/>
            <person name="Wang B."/>
            <person name="Ming Y."/>
            <person name="Chen Y."/>
            <person name="Zheng Y."/>
            <person name="Kuraku S."/>
            <person name="Pignatelli M."/>
            <person name="Herrero J."/>
            <person name="Beal K."/>
            <person name="Nozawa M."/>
            <person name="Li Q."/>
            <person name="Wang J."/>
            <person name="Zhang H."/>
            <person name="Yu L."/>
            <person name="Shigenobu S."/>
            <person name="Wang J."/>
            <person name="Liu J."/>
            <person name="Flicek P."/>
            <person name="Searle S."/>
            <person name="Wang J."/>
            <person name="Kuratani S."/>
            <person name="Yin Y."/>
            <person name="Aken B."/>
            <person name="Zhang G."/>
            <person name="Irie N."/>
        </authorList>
    </citation>
    <scope>NUCLEOTIDE SEQUENCE [LARGE SCALE GENOMIC DNA]</scope>
    <source>
        <strain evidence="10">Daiwa-1</strain>
    </source>
</reference>
<evidence type="ECO:0000256" key="3">
    <source>
        <dbReference type="ARBA" id="ARBA00022729"/>
    </source>
</evidence>
<name>K7FFL1_PELSI</name>
<dbReference type="EMBL" id="AGCU01162449">
    <property type="status" value="NOT_ANNOTATED_CDS"/>
    <property type="molecule type" value="Genomic_DNA"/>
</dbReference>
<accession>K7FFL1</accession>
<keyword evidence="5 7" id="KW-0472">Membrane</keyword>
<dbReference type="HOGENOM" id="CLU_013137_8_4_1"/>
<keyword evidence="4 7" id="KW-1133">Transmembrane helix</keyword>
<dbReference type="InterPro" id="IPR036179">
    <property type="entry name" value="Ig-like_dom_sf"/>
</dbReference>
<dbReference type="GO" id="GO:0009897">
    <property type="term" value="C:external side of plasma membrane"/>
    <property type="evidence" value="ECO:0007669"/>
    <property type="project" value="TreeGrafter"/>
</dbReference>
<evidence type="ECO:0000259" key="8">
    <source>
        <dbReference type="PROSITE" id="PS50835"/>
    </source>
</evidence>
<dbReference type="GO" id="GO:0001817">
    <property type="term" value="P:regulation of cytokine production"/>
    <property type="evidence" value="ECO:0007669"/>
    <property type="project" value="TreeGrafter"/>
</dbReference>
<reference evidence="10" key="1">
    <citation type="submission" date="2011-10" db="EMBL/GenBank/DDBJ databases">
        <authorList>
            <consortium name="Soft-shell Turtle Genome Consortium"/>
        </authorList>
    </citation>
    <scope>NUCLEOTIDE SEQUENCE [LARGE SCALE GENOMIC DNA]</scope>
    <source>
        <strain evidence="10">Daiwa-1</strain>
    </source>
</reference>
<dbReference type="SMART" id="SM00409">
    <property type="entry name" value="IG"/>
    <property type="match status" value="1"/>
</dbReference>
<dbReference type="Proteomes" id="UP000007267">
    <property type="component" value="Unassembled WGS sequence"/>
</dbReference>
<keyword evidence="3" id="KW-0732">Signal</keyword>
<feature type="domain" description="Ig-like" evidence="8">
    <location>
        <begin position="157"/>
        <end position="240"/>
    </location>
</feature>
<dbReference type="InterPro" id="IPR050504">
    <property type="entry name" value="IgSF_BTN/MOG"/>
</dbReference>
<sequence length="268" mass="30202">MKRTIFSFFRGLTVSTSLPGYVIFFIALHIHRLAIAQFTVTGPDHPITVPVGGEAVLPCHLSPRTSAQDMELRWFRLKFSAVVHQYAKGQDQYDGQMLEYHGRTELLKDDITNGNVSLRLRPVRPSDHGQYTCLFQSRVFYEEAFLELMVSAIGSDPHISVDGHQDGGIRVVCHSTGWHPEPQAQWRDHHGQHLPSASEDISKEANGLFHSQISIVITEDSNQNLSCSVRNPLVNQEKIHMVPSLAELFFPRVSPWMVALWVSLAVLI</sequence>
<dbReference type="Ensembl" id="ENSPSIT00000006859.1">
    <property type="protein sequence ID" value="ENSPSIP00000006821.1"/>
    <property type="gene ID" value="ENSPSIG00000006304.1"/>
</dbReference>
<dbReference type="Pfam" id="PF07686">
    <property type="entry name" value="V-set"/>
    <property type="match status" value="1"/>
</dbReference>
<dbReference type="EMBL" id="AGCU01162448">
    <property type="status" value="NOT_ANNOTATED_CDS"/>
    <property type="molecule type" value="Genomic_DNA"/>
</dbReference>
<dbReference type="PANTHER" id="PTHR24100">
    <property type="entry name" value="BUTYROPHILIN"/>
    <property type="match status" value="1"/>
</dbReference>
<reference evidence="9" key="3">
    <citation type="submission" date="2025-08" db="UniProtKB">
        <authorList>
            <consortium name="Ensembl"/>
        </authorList>
    </citation>
    <scope>IDENTIFICATION</scope>
</reference>
<dbReference type="AlphaFoldDB" id="K7FFL1"/>
<dbReference type="InterPro" id="IPR013783">
    <property type="entry name" value="Ig-like_fold"/>
</dbReference>
<dbReference type="FunFam" id="2.60.40.10:FF:000208">
    <property type="entry name" value="Butyrophilin subfamily 1 member A1"/>
    <property type="match status" value="1"/>
</dbReference>
<evidence type="ECO:0000256" key="1">
    <source>
        <dbReference type="ARBA" id="ARBA00004370"/>
    </source>
</evidence>
<dbReference type="OMA" id="KSEMRIQ"/>
<dbReference type="SUPFAM" id="SSF48726">
    <property type="entry name" value="Immunoglobulin"/>
    <property type="match status" value="2"/>
</dbReference>
<evidence type="ECO:0000256" key="2">
    <source>
        <dbReference type="ARBA" id="ARBA00022692"/>
    </source>
</evidence>
<evidence type="ECO:0000256" key="6">
    <source>
        <dbReference type="ARBA" id="ARBA00023319"/>
    </source>
</evidence>
<dbReference type="InterPro" id="IPR003599">
    <property type="entry name" value="Ig_sub"/>
</dbReference>
<organism evidence="9 10">
    <name type="scientific">Pelodiscus sinensis</name>
    <name type="common">Chinese softshell turtle</name>
    <name type="synonym">Trionyx sinensis</name>
    <dbReference type="NCBI Taxonomy" id="13735"/>
    <lineage>
        <taxon>Eukaryota</taxon>
        <taxon>Metazoa</taxon>
        <taxon>Chordata</taxon>
        <taxon>Craniata</taxon>
        <taxon>Vertebrata</taxon>
        <taxon>Euteleostomi</taxon>
        <taxon>Archelosauria</taxon>
        <taxon>Testudinata</taxon>
        <taxon>Testudines</taxon>
        <taxon>Cryptodira</taxon>
        <taxon>Trionychia</taxon>
        <taxon>Trionychidae</taxon>
        <taxon>Pelodiscus</taxon>
    </lineage>
</organism>
<evidence type="ECO:0000256" key="7">
    <source>
        <dbReference type="SAM" id="Phobius"/>
    </source>
</evidence>
<dbReference type="PROSITE" id="PS50835">
    <property type="entry name" value="IG_LIKE"/>
    <property type="match status" value="2"/>
</dbReference>
<feature type="domain" description="Ig-like" evidence="8">
    <location>
        <begin position="19"/>
        <end position="151"/>
    </location>
</feature>
<dbReference type="SMART" id="SM00406">
    <property type="entry name" value="IGv"/>
    <property type="match status" value="1"/>
</dbReference>
<reference evidence="9" key="4">
    <citation type="submission" date="2025-09" db="UniProtKB">
        <authorList>
            <consortium name="Ensembl"/>
        </authorList>
    </citation>
    <scope>IDENTIFICATION</scope>
</reference>
<dbReference type="InterPro" id="IPR053896">
    <property type="entry name" value="BTN3A2-like_Ig-C"/>
</dbReference>
<dbReference type="InterPro" id="IPR013106">
    <property type="entry name" value="Ig_V-set"/>
</dbReference>
<dbReference type="GO" id="GO:0005102">
    <property type="term" value="F:signaling receptor binding"/>
    <property type="evidence" value="ECO:0007669"/>
    <property type="project" value="TreeGrafter"/>
</dbReference>
<dbReference type="EMBL" id="AGCU01162450">
    <property type="status" value="NOT_ANNOTATED_CDS"/>
    <property type="molecule type" value="Genomic_DNA"/>
</dbReference>
<proteinExistence type="predicted"/>
<dbReference type="PANTHER" id="PTHR24100:SF149">
    <property type="entry name" value="BG-LIKE ANTIGEN 1-RELATED"/>
    <property type="match status" value="1"/>
</dbReference>
<dbReference type="CDD" id="cd05713">
    <property type="entry name" value="IgV_MOG_like"/>
    <property type="match status" value="1"/>
</dbReference>
<dbReference type="FunFam" id="2.60.40.10:FF:000088">
    <property type="entry name" value="Butyrophilin subfamily 1 member A1"/>
    <property type="match status" value="1"/>
</dbReference>
<protein>
    <recommendedName>
        <fullName evidence="8">Ig-like domain-containing protein</fullName>
    </recommendedName>
</protein>
<evidence type="ECO:0000256" key="5">
    <source>
        <dbReference type="ARBA" id="ARBA00023136"/>
    </source>
</evidence>
<dbReference type="GeneTree" id="ENSGT00940000162079"/>
<keyword evidence="6" id="KW-0393">Immunoglobulin domain</keyword>
<keyword evidence="2 7" id="KW-0812">Transmembrane</keyword>
<dbReference type="Gene3D" id="2.60.40.10">
    <property type="entry name" value="Immunoglobulins"/>
    <property type="match status" value="2"/>
</dbReference>
<feature type="transmembrane region" description="Helical" evidence="7">
    <location>
        <begin position="12"/>
        <end position="30"/>
    </location>
</feature>
<dbReference type="Pfam" id="PF22705">
    <property type="entry name" value="C2-set_3"/>
    <property type="match status" value="1"/>
</dbReference>
<evidence type="ECO:0000313" key="9">
    <source>
        <dbReference type="Ensembl" id="ENSPSIP00000006821.1"/>
    </source>
</evidence>
<comment type="subcellular location">
    <subcellularLocation>
        <location evidence="1">Membrane</location>
    </subcellularLocation>
</comment>
<evidence type="ECO:0000313" key="10">
    <source>
        <dbReference type="Proteomes" id="UP000007267"/>
    </source>
</evidence>
<dbReference type="eggNOG" id="ENOG502QSRZ">
    <property type="taxonomic scope" value="Eukaryota"/>
</dbReference>
<evidence type="ECO:0000256" key="4">
    <source>
        <dbReference type="ARBA" id="ARBA00022989"/>
    </source>
</evidence>
<dbReference type="GO" id="GO:0050852">
    <property type="term" value="P:T cell receptor signaling pathway"/>
    <property type="evidence" value="ECO:0007669"/>
    <property type="project" value="TreeGrafter"/>
</dbReference>
<dbReference type="InterPro" id="IPR007110">
    <property type="entry name" value="Ig-like_dom"/>
</dbReference>
<keyword evidence="10" id="KW-1185">Reference proteome</keyword>